<dbReference type="AlphaFoldDB" id="A0A655ZEH3"/>
<dbReference type="Proteomes" id="UP000041770">
    <property type="component" value="Unassembled WGS sequence"/>
</dbReference>
<gene>
    <name evidence="1" type="ORF">ERS013200_01927</name>
</gene>
<name>A0A655ZEH3_VIBCL</name>
<protein>
    <submittedName>
        <fullName evidence="1">Uncharacterized protein</fullName>
    </submittedName>
</protein>
<accession>A0A655ZEH3</accession>
<sequence>MPWVLLPSLSNVSGITLHSRTDSHRGWTSLLRCSQQRRCAIENEPFQCPQPLHCHTLFCNIVDFPYWRFGEQLLHFMPSRVFFIWPELHIPAQI</sequence>
<evidence type="ECO:0000313" key="2">
    <source>
        <dbReference type="Proteomes" id="UP000041770"/>
    </source>
</evidence>
<organism evidence="1 2">
    <name type="scientific">Vibrio cholerae</name>
    <dbReference type="NCBI Taxonomy" id="666"/>
    <lineage>
        <taxon>Bacteria</taxon>
        <taxon>Pseudomonadati</taxon>
        <taxon>Pseudomonadota</taxon>
        <taxon>Gammaproteobacteria</taxon>
        <taxon>Vibrionales</taxon>
        <taxon>Vibrionaceae</taxon>
        <taxon>Vibrio</taxon>
    </lineage>
</organism>
<proteinExistence type="predicted"/>
<evidence type="ECO:0000313" key="1">
    <source>
        <dbReference type="EMBL" id="CSC66052.1"/>
    </source>
</evidence>
<dbReference type="EMBL" id="CWQY01000011">
    <property type="protein sequence ID" value="CSC66052.1"/>
    <property type="molecule type" value="Genomic_DNA"/>
</dbReference>
<reference evidence="1 2" key="1">
    <citation type="submission" date="2015-07" db="EMBL/GenBank/DDBJ databases">
        <authorList>
            <consortium name="Pathogen Informatics"/>
        </authorList>
    </citation>
    <scope>NUCLEOTIDE SEQUENCE [LARGE SCALE GENOMIC DNA]</scope>
    <source>
        <strain evidence="1 2">A316</strain>
    </source>
</reference>